<accession>A0A5J4UYQ0</accession>
<dbReference type="Proteomes" id="UP000324800">
    <property type="component" value="Unassembled WGS sequence"/>
</dbReference>
<dbReference type="GO" id="GO:0003676">
    <property type="term" value="F:nucleic acid binding"/>
    <property type="evidence" value="ECO:0007669"/>
    <property type="project" value="InterPro"/>
</dbReference>
<dbReference type="EMBL" id="SNRW01011372">
    <property type="protein sequence ID" value="KAA6375252.1"/>
    <property type="molecule type" value="Genomic_DNA"/>
</dbReference>
<dbReference type="InterPro" id="IPR003323">
    <property type="entry name" value="OTU_dom"/>
</dbReference>
<evidence type="ECO:0000313" key="3">
    <source>
        <dbReference type="Proteomes" id="UP000324800"/>
    </source>
</evidence>
<dbReference type="PROSITE" id="PS50802">
    <property type="entry name" value="OTU"/>
    <property type="match status" value="1"/>
</dbReference>
<dbReference type="AlphaFoldDB" id="A0A5J4UYQ0"/>
<dbReference type="Gene3D" id="3.90.70.80">
    <property type="match status" value="1"/>
</dbReference>
<sequence>MFFLREIKVREEGQNQTREAARKSASALNANVTQVGGTFGVSRQTVYNILEEEAGENKRKKRGGPVYQKISPQMSIQMANMIIEDPAISAKSIKEQIQAEDDVNLSVSHINRHLRDGITRHVICKFTIKKLRVHEDARDSDETKQDRIRYIDAYYKLKLTGSEFIFIDESSFEELELRNKGRSTIGTPAIQHRAKRQVIHVSAITAVCATYGVLHVTFVQGSCNSETYVLFLDSLQEEIDRKQLNACVLVMDNSPIHHTAEVQKKLTKFKNLILFTAKWSCELNPIEYIFGIWKHRIYIPPKETNQRIIIQLLNETFAKIDAEEVRRCITMVELLLFPLAKNKESIKLNTGVQHIQHDQSAKYPVPPKKPSVPQTQEQMINNQLKERDMQLIFNSAGGDCFFKSVSQSIYKNDKFHLQIRKDAALYMEQHKNQFEHFFVDGFGDELMEVEEVEWKNVEKLETLDEYIKRMKKPGEWATQPIILATALNEKKSIEIITATHEPQIINGTVRQSVILGYTNNNHYQAAINRYNIQQ</sequence>
<dbReference type="PANTHER" id="PTHR46564:SF1">
    <property type="entry name" value="TRANSPOSASE"/>
    <property type="match status" value="1"/>
</dbReference>
<organism evidence="2 3">
    <name type="scientific">Streblomastix strix</name>
    <dbReference type="NCBI Taxonomy" id="222440"/>
    <lineage>
        <taxon>Eukaryota</taxon>
        <taxon>Metamonada</taxon>
        <taxon>Preaxostyla</taxon>
        <taxon>Oxymonadida</taxon>
        <taxon>Streblomastigidae</taxon>
        <taxon>Streblomastix</taxon>
    </lineage>
</organism>
<evidence type="ECO:0000259" key="1">
    <source>
        <dbReference type="PROSITE" id="PS50802"/>
    </source>
</evidence>
<dbReference type="InterPro" id="IPR009057">
    <property type="entry name" value="Homeodomain-like_sf"/>
</dbReference>
<dbReference type="Gene3D" id="3.30.420.10">
    <property type="entry name" value="Ribonuclease H-like superfamily/Ribonuclease H"/>
    <property type="match status" value="1"/>
</dbReference>
<dbReference type="Pfam" id="PF13358">
    <property type="entry name" value="DDE_3"/>
    <property type="match status" value="1"/>
</dbReference>
<feature type="domain" description="OTU" evidence="1">
    <location>
        <begin position="389"/>
        <end position="529"/>
    </location>
</feature>
<protein>
    <recommendedName>
        <fullName evidence="1">OTU domain-containing protein</fullName>
    </recommendedName>
</protein>
<dbReference type="InterPro" id="IPR047655">
    <property type="entry name" value="Transpos_IS630-like"/>
</dbReference>
<dbReference type="SUPFAM" id="SSF54001">
    <property type="entry name" value="Cysteine proteinases"/>
    <property type="match status" value="1"/>
</dbReference>
<gene>
    <name evidence="2" type="ORF">EZS28_029221</name>
</gene>
<reference evidence="2 3" key="1">
    <citation type="submission" date="2019-03" db="EMBL/GenBank/DDBJ databases">
        <title>Single cell metagenomics reveals metabolic interactions within the superorganism composed of flagellate Streblomastix strix and complex community of Bacteroidetes bacteria on its surface.</title>
        <authorList>
            <person name="Treitli S.C."/>
            <person name="Kolisko M."/>
            <person name="Husnik F."/>
            <person name="Keeling P."/>
            <person name="Hampl V."/>
        </authorList>
    </citation>
    <scope>NUCLEOTIDE SEQUENCE [LARGE SCALE GENOMIC DNA]</scope>
    <source>
        <strain evidence="2">ST1C</strain>
    </source>
</reference>
<dbReference type="Pfam" id="PF02338">
    <property type="entry name" value="OTU"/>
    <property type="match status" value="1"/>
</dbReference>
<dbReference type="InterPro" id="IPR038765">
    <property type="entry name" value="Papain-like_cys_pep_sf"/>
</dbReference>
<dbReference type="OrthoDB" id="7976214at2759"/>
<dbReference type="NCBIfam" id="NF033545">
    <property type="entry name" value="transpos_IS630"/>
    <property type="match status" value="1"/>
</dbReference>
<proteinExistence type="predicted"/>
<dbReference type="InterPro" id="IPR036397">
    <property type="entry name" value="RNaseH_sf"/>
</dbReference>
<dbReference type="InterPro" id="IPR038717">
    <property type="entry name" value="Tc1-like_DDE_dom"/>
</dbReference>
<name>A0A5J4UYQ0_9EUKA</name>
<dbReference type="CDD" id="cd22758">
    <property type="entry name" value="OTU_232R-like"/>
    <property type="match status" value="1"/>
</dbReference>
<evidence type="ECO:0000313" key="2">
    <source>
        <dbReference type="EMBL" id="KAA6375252.1"/>
    </source>
</evidence>
<comment type="caution">
    <text evidence="2">The sequence shown here is derived from an EMBL/GenBank/DDBJ whole genome shotgun (WGS) entry which is preliminary data.</text>
</comment>
<dbReference type="PANTHER" id="PTHR46564">
    <property type="entry name" value="TRANSPOSASE"/>
    <property type="match status" value="1"/>
</dbReference>
<dbReference type="SUPFAM" id="SSF46689">
    <property type="entry name" value="Homeodomain-like"/>
    <property type="match status" value="1"/>
</dbReference>